<dbReference type="Proteomes" id="UP001329430">
    <property type="component" value="Chromosome 3"/>
</dbReference>
<dbReference type="AlphaFoldDB" id="A0AAN7VIP5"/>
<evidence type="ECO:0000256" key="5">
    <source>
        <dbReference type="SAM" id="Phobius"/>
    </source>
</evidence>
<dbReference type="PROSITE" id="PS50850">
    <property type="entry name" value="MFS"/>
    <property type="match status" value="1"/>
</dbReference>
<keyword evidence="2 5" id="KW-0812">Transmembrane</keyword>
<dbReference type="GO" id="GO:0022857">
    <property type="term" value="F:transmembrane transporter activity"/>
    <property type="evidence" value="ECO:0007669"/>
    <property type="project" value="InterPro"/>
</dbReference>
<keyword evidence="8" id="KW-1185">Reference proteome</keyword>
<feature type="transmembrane region" description="Helical" evidence="5">
    <location>
        <begin position="187"/>
        <end position="210"/>
    </location>
</feature>
<dbReference type="InterPro" id="IPR011701">
    <property type="entry name" value="MFS"/>
</dbReference>
<feature type="domain" description="Major facilitator superfamily (MFS) profile" evidence="6">
    <location>
        <begin position="88"/>
        <end position="216"/>
    </location>
</feature>
<dbReference type="EMBL" id="JAVRBK010000003">
    <property type="protein sequence ID" value="KAK5646498.1"/>
    <property type="molecule type" value="Genomic_DNA"/>
</dbReference>
<dbReference type="InterPro" id="IPR036259">
    <property type="entry name" value="MFS_trans_sf"/>
</dbReference>
<protein>
    <recommendedName>
        <fullName evidence="6">Major facilitator superfamily (MFS) profile domain-containing protein</fullName>
    </recommendedName>
</protein>
<keyword evidence="3 5" id="KW-1133">Transmembrane helix</keyword>
<evidence type="ECO:0000313" key="8">
    <source>
        <dbReference type="Proteomes" id="UP001329430"/>
    </source>
</evidence>
<accession>A0AAN7VIP5</accession>
<evidence type="ECO:0000256" key="3">
    <source>
        <dbReference type="ARBA" id="ARBA00022989"/>
    </source>
</evidence>
<proteinExistence type="predicted"/>
<dbReference type="SUPFAM" id="SSF103473">
    <property type="entry name" value="MFS general substrate transporter"/>
    <property type="match status" value="1"/>
</dbReference>
<evidence type="ECO:0000256" key="2">
    <source>
        <dbReference type="ARBA" id="ARBA00022692"/>
    </source>
</evidence>
<dbReference type="GO" id="GO:0016020">
    <property type="term" value="C:membrane"/>
    <property type="evidence" value="ECO:0007669"/>
    <property type="project" value="UniProtKB-SubCell"/>
</dbReference>
<dbReference type="Pfam" id="PF07690">
    <property type="entry name" value="MFS_1"/>
    <property type="match status" value="1"/>
</dbReference>
<keyword evidence="4 5" id="KW-0472">Membrane</keyword>
<comment type="subcellular location">
    <subcellularLocation>
        <location evidence="1">Membrane</location>
        <topology evidence="1">Multi-pass membrane protein</topology>
    </subcellularLocation>
</comment>
<feature type="transmembrane region" description="Helical" evidence="5">
    <location>
        <begin position="132"/>
        <end position="156"/>
    </location>
</feature>
<organism evidence="7 8">
    <name type="scientific">Pyrocoelia pectoralis</name>
    <dbReference type="NCBI Taxonomy" id="417401"/>
    <lineage>
        <taxon>Eukaryota</taxon>
        <taxon>Metazoa</taxon>
        <taxon>Ecdysozoa</taxon>
        <taxon>Arthropoda</taxon>
        <taxon>Hexapoda</taxon>
        <taxon>Insecta</taxon>
        <taxon>Pterygota</taxon>
        <taxon>Neoptera</taxon>
        <taxon>Endopterygota</taxon>
        <taxon>Coleoptera</taxon>
        <taxon>Polyphaga</taxon>
        <taxon>Elateriformia</taxon>
        <taxon>Elateroidea</taxon>
        <taxon>Lampyridae</taxon>
        <taxon>Lampyrinae</taxon>
        <taxon>Pyrocoelia</taxon>
    </lineage>
</organism>
<evidence type="ECO:0000259" key="6">
    <source>
        <dbReference type="PROSITE" id="PS50850"/>
    </source>
</evidence>
<dbReference type="Gene3D" id="1.20.1250.20">
    <property type="entry name" value="MFS general substrate transporter like domains"/>
    <property type="match status" value="1"/>
</dbReference>
<sequence length="216" mass="24468">MLLELGELGRYQIIMYTLVCIPILFASANSVTYVFTAGIPNYRCVVPECDSLSDPVYNTHWLEWAIPSNGKSATEYQPEYCERYVRNITTSIYPECFPNRFTNEMERCHEWVFDNERSIVNDWNITCLDNQWMLSLVGTSHFSGVIVGTGVFGAVADRYGRKLMFILSIVIMSVSGIAQVFSNGYIMFVILIFINAFGTAGIFPLAFIIGKSRLAR</sequence>
<reference evidence="7 8" key="1">
    <citation type="journal article" date="2024" name="Insects">
        <title>An Improved Chromosome-Level Genome Assembly of the Firefly Pyrocoelia pectoralis.</title>
        <authorList>
            <person name="Fu X."/>
            <person name="Meyer-Rochow V.B."/>
            <person name="Ballantyne L."/>
            <person name="Zhu X."/>
        </authorList>
    </citation>
    <scope>NUCLEOTIDE SEQUENCE [LARGE SCALE GENOMIC DNA]</scope>
    <source>
        <strain evidence="7">XCY_ONT2</strain>
    </source>
</reference>
<name>A0AAN7VIP5_9COLE</name>
<feature type="transmembrane region" description="Helical" evidence="5">
    <location>
        <begin position="163"/>
        <end position="181"/>
    </location>
</feature>
<evidence type="ECO:0000313" key="7">
    <source>
        <dbReference type="EMBL" id="KAK5646498.1"/>
    </source>
</evidence>
<comment type="caution">
    <text evidence="7">The sequence shown here is derived from an EMBL/GenBank/DDBJ whole genome shotgun (WGS) entry which is preliminary data.</text>
</comment>
<dbReference type="InterPro" id="IPR020846">
    <property type="entry name" value="MFS_dom"/>
</dbReference>
<feature type="transmembrane region" description="Helical" evidence="5">
    <location>
        <begin position="12"/>
        <end position="35"/>
    </location>
</feature>
<evidence type="ECO:0000256" key="1">
    <source>
        <dbReference type="ARBA" id="ARBA00004141"/>
    </source>
</evidence>
<gene>
    <name evidence="7" type="ORF">RI129_004962</name>
</gene>
<dbReference type="PANTHER" id="PTHR24064">
    <property type="entry name" value="SOLUTE CARRIER FAMILY 22 MEMBER"/>
    <property type="match status" value="1"/>
</dbReference>
<evidence type="ECO:0000256" key="4">
    <source>
        <dbReference type="ARBA" id="ARBA00023136"/>
    </source>
</evidence>